<dbReference type="Proteomes" id="UP000233419">
    <property type="component" value="Chromosome"/>
</dbReference>
<gene>
    <name evidence="1" type="ORF">CXP39_00500</name>
</gene>
<dbReference type="RefSeq" id="WP_027048395.1">
    <property type="nucleotide sequence ID" value="NZ_CP025257.1"/>
</dbReference>
<dbReference type="KEGG" id="msyr:CXP39_00500"/>
<proteinExistence type="predicted"/>
<dbReference type="EMBL" id="CP025257">
    <property type="protein sequence ID" value="AUF83290.1"/>
    <property type="molecule type" value="Genomic_DNA"/>
</dbReference>
<name>A0A2K9BUA4_9MOLU</name>
<accession>A0A2K9BUA4</accession>
<evidence type="ECO:0000313" key="1">
    <source>
        <dbReference type="EMBL" id="AUF83290.1"/>
    </source>
</evidence>
<reference evidence="1 2" key="1">
    <citation type="submission" date="2017-12" db="EMBL/GenBank/DDBJ databases">
        <title>Mesoplasma syrphidae YJS, Complete Genome.</title>
        <authorList>
            <person name="Knight T.F."/>
            <person name="Citino T."/>
            <person name="Rubinstein R."/>
            <person name="Neuschaefer Z."/>
        </authorList>
    </citation>
    <scope>NUCLEOTIDE SEQUENCE [LARGE SCALE GENOMIC DNA]</scope>
    <source>
        <strain evidence="1 2">YJS</strain>
    </source>
</reference>
<sequence length="197" mass="23793">MKFKKIIYQKVNSTYHDFKLLDGLKFYKSYRFFLKSNQIITNYSQIIEVLKIIDNLRLEEPIFKMELEKIHSLFLSYLEIMVSLDKFSTLEIVNRNYLNNFAVRFYGKYSQQFLEFEIPELTNWITTMFNNEIVEFDLSYYLKIYKNLNELIKVSFQKATFDGKSKLANFYWDLEKQVPILNLLNNLTEINIQQGEK</sequence>
<organism evidence="1 2">
    <name type="scientific">Mesoplasma syrphidae</name>
    <dbReference type="NCBI Taxonomy" id="225999"/>
    <lineage>
        <taxon>Bacteria</taxon>
        <taxon>Bacillati</taxon>
        <taxon>Mycoplasmatota</taxon>
        <taxon>Mollicutes</taxon>
        <taxon>Entomoplasmatales</taxon>
        <taxon>Entomoplasmataceae</taxon>
        <taxon>Mesoplasma</taxon>
    </lineage>
</organism>
<protein>
    <submittedName>
        <fullName evidence="1">Uncharacterized protein</fullName>
    </submittedName>
</protein>
<dbReference type="OrthoDB" id="9930928at2"/>
<evidence type="ECO:0000313" key="2">
    <source>
        <dbReference type="Proteomes" id="UP000233419"/>
    </source>
</evidence>
<dbReference type="AlphaFoldDB" id="A0A2K9BUA4"/>
<keyword evidence="2" id="KW-1185">Reference proteome</keyword>